<accession>A0ABV0N247</accession>
<reference evidence="1 2" key="1">
    <citation type="submission" date="2021-06" db="EMBL/GenBank/DDBJ databases">
        <authorList>
            <person name="Palmer J.M."/>
        </authorList>
    </citation>
    <scope>NUCLEOTIDE SEQUENCE [LARGE SCALE GENOMIC DNA]</scope>
    <source>
        <strain evidence="1 2">GA_2019</strain>
        <tissue evidence="1">Muscle</tissue>
    </source>
</reference>
<protein>
    <submittedName>
        <fullName evidence="1">Uncharacterized protein</fullName>
    </submittedName>
</protein>
<keyword evidence="2" id="KW-1185">Reference proteome</keyword>
<proteinExistence type="predicted"/>
<dbReference type="EMBL" id="JAHRIO010021345">
    <property type="protein sequence ID" value="MEQ2165455.1"/>
    <property type="molecule type" value="Genomic_DNA"/>
</dbReference>
<name>A0ABV0N247_9TELE</name>
<gene>
    <name evidence="1" type="ORF">GOODEAATRI_017031</name>
</gene>
<evidence type="ECO:0000313" key="1">
    <source>
        <dbReference type="EMBL" id="MEQ2165455.1"/>
    </source>
</evidence>
<organism evidence="1 2">
    <name type="scientific">Goodea atripinnis</name>
    <dbReference type="NCBI Taxonomy" id="208336"/>
    <lineage>
        <taxon>Eukaryota</taxon>
        <taxon>Metazoa</taxon>
        <taxon>Chordata</taxon>
        <taxon>Craniata</taxon>
        <taxon>Vertebrata</taxon>
        <taxon>Euteleostomi</taxon>
        <taxon>Actinopterygii</taxon>
        <taxon>Neopterygii</taxon>
        <taxon>Teleostei</taxon>
        <taxon>Neoteleostei</taxon>
        <taxon>Acanthomorphata</taxon>
        <taxon>Ovalentaria</taxon>
        <taxon>Atherinomorphae</taxon>
        <taxon>Cyprinodontiformes</taxon>
        <taxon>Goodeidae</taxon>
        <taxon>Goodea</taxon>
    </lineage>
</organism>
<comment type="caution">
    <text evidence="1">The sequence shown here is derived from an EMBL/GenBank/DDBJ whole genome shotgun (WGS) entry which is preliminary data.</text>
</comment>
<evidence type="ECO:0000313" key="2">
    <source>
        <dbReference type="Proteomes" id="UP001476798"/>
    </source>
</evidence>
<dbReference type="Proteomes" id="UP001476798">
    <property type="component" value="Unassembled WGS sequence"/>
</dbReference>
<sequence>MVGSLSSISAPQASCGYNVVYYCQCVNVCLNGWMTDCSLESFEVLGLDKALYKCRHLPCCHSHLFMSRPLFLSFMSDQVNMSDRHVCLMLISKISAMFIFNN</sequence>